<keyword evidence="4" id="KW-1185">Reference proteome</keyword>
<accession>A0A1V9ZF90</accession>
<reference evidence="3 4" key="1">
    <citation type="journal article" date="2014" name="Genome Biol. Evol.">
        <title>The secreted proteins of Achlya hypogyna and Thraustotheca clavata identify the ancestral oomycete secretome and reveal gene acquisitions by horizontal gene transfer.</title>
        <authorList>
            <person name="Misner I."/>
            <person name="Blouin N."/>
            <person name="Leonard G."/>
            <person name="Richards T.A."/>
            <person name="Lane C.E."/>
        </authorList>
    </citation>
    <scope>NUCLEOTIDE SEQUENCE [LARGE SCALE GENOMIC DNA]</scope>
    <source>
        <strain evidence="3 4">ATCC 48635</strain>
    </source>
</reference>
<feature type="compositionally biased region" description="Basic and acidic residues" evidence="1">
    <location>
        <begin position="136"/>
        <end position="146"/>
    </location>
</feature>
<evidence type="ECO:0000259" key="2">
    <source>
        <dbReference type="PROSITE" id="PS50003"/>
    </source>
</evidence>
<dbReference type="Gene3D" id="2.30.29.30">
    <property type="entry name" value="Pleckstrin-homology domain (PH domain)/Phosphotyrosine-binding domain (PTB)"/>
    <property type="match status" value="1"/>
</dbReference>
<dbReference type="Proteomes" id="UP000243579">
    <property type="component" value="Unassembled WGS sequence"/>
</dbReference>
<dbReference type="Pfam" id="PF00169">
    <property type="entry name" value="PH"/>
    <property type="match status" value="1"/>
</dbReference>
<dbReference type="PROSITE" id="PS50003">
    <property type="entry name" value="PH_DOMAIN"/>
    <property type="match status" value="1"/>
</dbReference>
<name>A0A1V9ZF90_ACHHY</name>
<proteinExistence type="predicted"/>
<evidence type="ECO:0000313" key="4">
    <source>
        <dbReference type="Proteomes" id="UP000243579"/>
    </source>
</evidence>
<sequence length="181" mass="20219">MSGWLRLKSVSGLMSIWKRRFFVLKGTSLYEYDSENTFEEGHHKATRRLLSVRRVASLPLTLHIIVATGKKPKSYYLATYDSASLEQWRRAFLASCGPGIAKVLDESDRMDFRSPSHVSSTGSTASSSHSTPILMTEHDAEPDWRRTSKLAADAMHKQVLYPTAEDDDEGLDALARLAAEA</sequence>
<comment type="caution">
    <text evidence="3">The sequence shown here is derived from an EMBL/GenBank/DDBJ whole genome shotgun (WGS) entry which is preliminary data.</text>
</comment>
<feature type="compositionally biased region" description="Low complexity" evidence="1">
    <location>
        <begin position="115"/>
        <end position="132"/>
    </location>
</feature>
<dbReference type="EMBL" id="JNBR01000133">
    <property type="protein sequence ID" value="OQR96675.1"/>
    <property type="molecule type" value="Genomic_DNA"/>
</dbReference>
<dbReference type="InterPro" id="IPR001849">
    <property type="entry name" value="PH_domain"/>
</dbReference>
<feature type="domain" description="PH" evidence="2">
    <location>
        <begin position="1"/>
        <end position="97"/>
    </location>
</feature>
<protein>
    <recommendedName>
        <fullName evidence="2">PH domain-containing protein</fullName>
    </recommendedName>
</protein>
<evidence type="ECO:0000313" key="3">
    <source>
        <dbReference type="EMBL" id="OQR96675.1"/>
    </source>
</evidence>
<dbReference type="AlphaFoldDB" id="A0A1V9ZF90"/>
<organism evidence="3 4">
    <name type="scientific">Achlya hypogyna</name>
    <name type="common">Oomycete</name>
    <name type="synonym">Protoachlya hypogyna</name>
    <dbReference type="NCBI Taxonomy" id="1202772"/>
    <lineage>
        <taxon>Eukaryota</taxon>
        <taxon>Sar</taxon>
        <taxon>Stramenopiles</taxon>
        <taxon>Oomycota</taxon>
        <taxon>Saprolegniomycetes</taxon>
        <taxon>Saprolegniales</taxon>
        <taxon>Achlyaceae</taxon>
        <taxon>Achlya</taxon>
    </lineage>
</organism>
<evidence type="ECO:0000256" key="1">
    <source>
        <dbReference type="SAM" id="MobiDB-lite"/>
    </source>
</evidence>
<dbReference type="SUPFAM" id="SSF50729">
    <property type="entry name" value="PH domain-like"/>
    <property type="match status" value="1"/>
</dbReference>
<dbReference type="InterPro" id="IPR011993">
    <property type="entry name" value="PH-like_dom_sf"/>
</dbReference>
<dbReference type="SMART" id="SM00233">
    <property type="entry name" value="PH"/>
    <property type="match status" value="1"/>
</dbReference>
<dbReference type="OrthoDB" id="73680at2759"/>
<feature type="region of interest" description="Disordered" evidence="1">
    <location>
        <begin position="112"/>
        <end position="146"/>
    </location>
</feature>
<gene>
    <name evidence="3" type="ORF">ACHHYP_20700</name>
</gene>